<dbReference type="InterPro" id="IPR006195">
    <property type="entry name" value="aa-tRNA-synth_II"/>
</dbReference>
<dbReference type="NCBIfam" id="TIGR00499">
    <property type="entry name" value="lysS_bact"/>
    <property type="match status" value="1"/>
</dbReference>
<dbReference type="Gene3D" id="3.30.930.10">
    <property type="entry name" value="Bira Bifunctional Protein, Domain 2"/>
    <property type="match status" value="1"/>
</dbReference>
<dbReference type="PANTHER" id="PTHR42918:SF15">
    <property type="entry name" value="LYSINE--TRNA LIGASE, CHLOROPLASTIC_MITOCHONDRIAL"/>
    <property type="match status" value="1"/>
</dbReference>
<dbReference type="EC" id="6.1.1.6" evidence="13"/>
<dbReference type="InterPro" id="IPR018149">
    <property type="entry name" value="Lys-tRNA-synth_II_C"/>
</dbReference>
<organism evidence="16 17">
    <name type="scientific">Pseudoalteromonas piscicida</name>
    <dbReference type="NCBI Taxonomy" id="43662"/>
    <lineage>
        <taxon>Bacteria</taxon>
        <taxon>Pseudomonadati</taxon>
        <taxon>Pseudomonadota</taxon>
        <taxon>Gammaproteobacteria</taxon>
        <taxon>Alteromonadales</taxon>
        <taxon>Pseudoalteromonadaceae</taxon>
        <taxon>Pseudoalteromonas</taxon>
    </lineage>
</organism>
<dbReference type="Gene3D" id="2.40.50.140">
    <property type="entry name" value="Nucleic acid-binding proteins"/>
    <property type="match status" value="1"/>
</dbReference>
<dbReference type="InterPro" id="IPR012340">
    <property type="entry name" value="NA-bd_OB-fold"/>
</dbReference>
<evidence type="ECO:0000256" key="8">
    <source>
        <dbReference type="ARBA" id="ARBA00022840"/>
    </source>
</evidence>
<dbReference type="SUPFAM" id="SSF55681">
    <property type="entry name" value="Class II aaRS and biotin synthetases"/>
    <property type="match status" value="1"/>
</dbReference>
<dbReference type="InterPro" id="IPR002313">
    <property type="entry name" value="Lys-tRNA-ligase_II"/>
</dbReference>
<evidence type="ECO:0000256" key="12">
    <source>
        <dbReference type="ARBA" id="ARBA00048573"/>
    </source>
</evidence>
<dbReference type="CDD" id="cd00775">
    <property type="entry name" value="LysRS_core"/>
    <property type="match status" value="1"/>
</dbReference>
<dbReference type="AlphaFoldDB" id="A0AAD0RHV2"/>
<dbReference type="CDD" id="cd04322">
    <property type="entry name" value="LysRS_N"/>
    <property type="match status" value="1"/>
</dbReference>
<dbReference type="InterPro" id="IPR004365">
    <property type="entry name" value="NA-bd_OB_tRNA"/>
</dbReference>
<keyword evidence="8 13" id="KW-0067">ATP-binding</keyword>
<dbReference type="FunFam" id="2.40.50.140:FF:000024">
    <property type="entry name" value="Lysine--tRNA ligase"/>
    <property type="match status" value="1"/>
</dbReference>
<dbReference type="RefSeq" id="WP_088529993.1">
    <property type="nucleotide sequence ID" value="NZ_CP021646.1"/>
</dbReference>
<evidence type="ECO:0000256" key="10">
    <source>
        <dbReference type="ARBA" id="ARBA00022917"/>
    </source>
</evidence>
<dbReference type="Pfam" id="PF00152">
    <property type="entry name" value="tRNA-synt_2"/>
    <property type="match status" value="1"/>
</dbReference>
<dbReference type="Pfam" id="PF01336">
    <property type="entry name" value="tRNA_anti-codon"/>
    <property type="match status" value="1"/>
</dbReference>
<dbReference type="GO" id="GO:0000049">
    <property type="term" value="F:tRNA binding"/>
    <property type="evidence" value="ECO:0007669"/>
    <property type="project" value="TreeGrafter"/>
</dbReference>
<sequence>MTDHNQDENKLIAERRGKLDAIRENCPANGHPNSFRREDYTQDLQAKFGDKSKEELVELDHHVSVAGRLLAKRGPFLVLQDMKGRIQAYASKDVQKDLKEKYGQLDIGDIVGVKGPLHKSGKGDLYVDMVEYELLTKSLRPLPEKFHGLTDQEAKYRQRYVDLITNMDTRETFRIRSKVIEGIRRFLAERDFMEVETPMLQVIPGGASARPFVTHHNALDIDMYLRIAPELYLKRLVVGGFERVFEINRNFRNEGLSTRHNPEFTMIEFYQAYADYNDLMNLTEDMLRTVAQDVLGTTTVINTVKNAEGEVTETIEYDFGSAFQRLSMADAILQYGPDAEAQAEIFKDPENHFEALKAYAKKVHVKIPENCVWGPGKFLCEIFEEVAEHRLIQPTFITEYPWEVSPLARRNDENPFITDRFEFFVGGRELANGFSELNDAEDQAARFTRQVEEKDAGDDEAMHYDADYIRALEHGLPPTAGEGIGIDRLVMLFTDSPTIKDVILFPHMRPEVQAEQ</sequence>
<feature type="domain" description="Aminoacyl-transfer RNA synthetases class-II family profile" evidence="15">
    <location>
        <begin position="173"/>
        <end position="510"/>
    </location>
</feature>
<dbReference type="GO" id="GO:0005524">
    <property type="term" value="F:ATP binding"/>
    <property type="evidence" value="ECO:0007669"/>
    <property type="project" value="UniProtKB-UniRule"/>
</dbReference>
<keyword evidence="11 13" id="KW-0030">Aminoacyl-tRNA synthetase</keyword>
<evidence type="ECO:0000256" key="13">
    <source>
        <dbReference type="HAMAP-Rule" id="MF_00252"/>
    </source>
</evidence>
<dbReference type="PANTHER" id="PTHR42918">
    <property type="entry name" value="LYSYL-TRNA SYNTHETASE"/>
    <property type="match status" value="1"/>
</dbReference>
<dbReference type="EMBL" id="CP031761">
    <property type="protein sequence ID" value="AXR03030.1"/>
    <property type="molecule type" value="Genomic_DNA"/>
</dbReference>
<dbReference type="GO" id="GO:0004824">
    <property type="term" value="F:lysine-tRNA ligase activity"/>
    <property type="evidence" value="ECO:0007669"/>
    <property type="project" value="UniProtKB-UniRule"/>
</dbReference>
<keyword evidence="9 13" id="KW-0460">Magnesium</keyword>
<keyword evidence="6 13" id="KW-0479">Metal-binding</keyword>
<evidence type="ECO:0000256" key="1">
    <source>
        <dbReference type="ARBA" id="ARBA00004496"/>
    </source>
</evidence>
<feature type="binding site" evidence="13">
    <location>
        <position position="429"/>
    </location>
    <ligand>
        <name>Mg(2+)</name>
        <dbReference type="ChEBI" id="CHEBI:18420"/>
        <label>1</label>
    </ligand>
</feature>
<accession>A0AAD0RHV2</accession>
<evidence type="ECO:0000259" key="15">
    <source>
        <dbReference type="PROSITE" id="PS50862"/>
    </source>
</evidence>
<comment type="similarity">
    <text evidence="2 13">Belongs to the class-II aminoacyl-tRNA synthetase family.</text>
</comment>
<dbReference type="KEGG" id="ppis:B1L02_03900"/>
<dbReference type="Proteomes" id="UP000258102">
    <property type="component" value="Chromosome 1"/>
</dbReference>
<keyword evidence="5 13" id="KW-0436">Ligase</keyword>
<evidence type="ECO:0000256" key="4">
    <source>
        <dbReference type="ARBA" id="ARBA00022490"/>
    </source>
</evidence>
<comment type="subunit">
    <text evidence="3 13">Homodimer.</text>
</comment>
<evidence type="ECO:0000256" key="3">
    <source>
        <dbReference type="ARBA" id="ARBA00011738"/>
    </source>
</evidence>
<reference evidence="16 17" key="1">
    <citation type="submission" date="2018-08" db="EMBL/GenBank/DDBJ databases">
        <title>Whole Genome Sequences of Two Pseudoalteromonas piscicida Strains, DE1-A and DE2-A, which Exhibit Strong Antibacterial Activity against Vibrio vulnificus.</title>
        <authorList>
            <person name="Richards G.P."/>
            <person name="Needleman D.S."/>
            <person name="Watson M.A."/>
            <person name="Polson S.W."/>
        </authorList>
    </citation>
    <scope>NUCLEOTIDE SEQUENCE [LARGE SCALE GENOMIC DNA]</scope>
    <source>
        <strain evidence="16 17">DE2-A</strain>
    </source>
</reference>
<dbReference type="FunFam" id="3.30.930.10:FF:000001">
    <property type="entry name" value="Lysine--tRNA ligase"/>
    <property type="match status" value="1"/>
</dbReference>
<evidence type="ECO:0000256" key="2">
    <source>
        <dbReference type="ARBA" id="ARBA00008226"/>
    </source>
</evidence>
<dbReference type="InterPro" id="IPR045864">
    <property type="entry name" value="aa-tRNA-synth_II/BPL/LPL"/>
</dbReference>
<proteinExistence type="inferred from homology"/>
<feature type="binding site" evidence="13">
    <location>
        <position position="429"/>
    </location>
    <ligand>
        <name>Mg(2+)</name>
        <dbReference type="ChEBI" id="CHEBI:18420"/>
        <label>2</label>
    </ligand>
</feature>
<dbReference type="GO" id="GO:0005829">
    <property type="term" value="C:cytosol"/>
    <property type="evidence" value="ECO:0007669"/>
    <property type="project" value="UniProtKB-ARBA"/>
</dbReference>
<dbReference type="GO" id="GO:0006430">
    <property type="term" value="P:lysyl-tRNA aminoacylation"/>
    <property type="evidence" value="ECO:0007669"/>
    <property type="project" value="UniProtKB-UniRule"/>
</dbReference>
<keyword evidence="10 13" id="KW-0648">Protein biosynthesis</keyword>
<evidence type="ECO:0000256" key="6">
    <source>
        <dbReference type="ARBA" id="ARBA00022723"/>
    </source>
</evidence>
<dbReference type="GO" id="GO:0042803">
    <property type="term" value="F:protein homodimerization activity"/>
    <property type="evidence" value="ECO:0007669"/>
    <property type="project" value="UniProtKB-ARBA"/>
</dbReference>
<dbReference type="GO" id="GO:0000287">
    <property type="term" value="F:magnesium ion binding"/>
    <property type="evidence" value="ECO:0007669"/>
    <property type="project" value="UniProtKB-UniRule"/>
</dbReference>
<evidence type="ECO:0000313" key="17">
    <source>
        <dbReference type="Proteomes" id="UP000258102"/>
    </source>
</evidence>
<gene>
    <name evidence="13 16" type="primary">lysS</name>
    <name evidence="16" type="ORF">D0511_13860</name>
</gene>
<dbReference type="HAMAP" id="MF_00252">
    <property type="entry name" value="Lys_tRNA_synth_class2"/>
    <property type="match status" value="1"/>
</dbReference>
<dbReference type="InterPro" id="IPR004364">
    <property type="entry name" value="Aa-tRNA-synt_II"/>
</dbReference>
<dbReference type="PRINTS" id="PR00982">
    <property type="entry name" value="TRNASYNTHLYS"/>
</dbReference>
<name>A0AAD0RHV2_PSEO7</name>
<evidence type="ECO:0000313" key="16">
    <source>
        <dbReference type="EMBL" id="AXR03030.1"/>
    </source>
</evidence>
<comment type="catalytic activity">
    <reaction evidence="12 13 14">
        <text>tRNA(Lys) + L-lysine + ATP = L-lysyl-tRNA(Lys) + AMP + diphosphate</text>
        <dbReference type="Rhea" id="RHEA:20792"/>
        <dbReference type="Rhea" id="RHEA-COMP:9696"/>
        <dbReference type="Rhea" id="RHEA-COMP:9697"/>
        <dbReference type="ChEBI" id="CHEBI:30616"/>
        <dbReference type="ChEBI" id="CHEBI:32551"/>
        <dbReference type="ChEBI" id="CHEBI:33019"/>
        <dbReference type="ChEBI" id="CHEBI:78442"/>
        <dbReference type="ChEBI" id="CHEBI:78529"/>
        <dbReference type="ChEBI" id="CHEBI:456215"/>
        <dbReference type="EC" id="6.1.1.6"/>
    </reaction>
</comment>
<dbReference type="PROSITE" id="PS50862">
    <property type="entry name" value="AA_TRNA_LIGASE_II"/>
    <property type="match status" value="1"/>
</dbReference>
<comment type="subcellular location">
    <subcellularLocation>
        <location evidence="1 13">Cytoplasm</location>
    </subcellularLocation>
</comment>
<evidence type="ECO:0000256" key="7">
    <source>
        <dbReference type="ARBA" id="ARBA00022741"/>
    </source>
</evidence>
<feature type="binding site" evidence="13">
    <location>
        <position position="422"/>
    </location>
    <ligand>
        <name>Mg(2+)</name>
        <dbReference type="ChEBI" id="CHEBI:18420"/>
        <label>1</label>
    </ligand>
</feature>
<evidence type="ECO:0000256" key="14">
    <source>
        <dbReference type="RuleBase" id="RU000336"/>
    </source>
</evidence>
<comment type="cofactor">
    <cofactor evidence="13 14">
        <name>Mg(2+)</name>
        <dbReference type="ChEBI" id="CHEBI:18420"/>
    </cofactor>
    <text evidence="13 14">Binds 3 Mg(2+) ions per subunit.</text>
</comment>
<dbReference type="NCBIfam" id="NF001756">
    <property type="entry name" value="PRK00484.1"/>
    <property type="match status" value="1"/>
</dbReference>
<evidence type="ECO:0000256" key="11">
    <source>
        <dbReference type="ARBA" id="ARBA00023146"/>
    </source>
</evidence>
<keyword evidence="4 13" id="KW-0963">Cytoplasm</keyword>
<protein>
    <recommendedName>
        <fullName evidence="13">Lysine--tRNA ligase</fullName>
        <ecNumber evidence="13">6.1.1.6</ecNumber>
    </recommendedName>
    <alternativeName>
        <fullName evidence="13">Lysyl-tRNA synthetase</fullName>
        <shortName evidence="13">LysRS</shortName>
    </alternativeName>
</protein>
<dbReference type="SUPFAM" id="SSF50249">
    <property type="entry name" value="Nucleic acid-binding proteins"/>
    <property type="match status" value="1"/>
</dbReference>
<dbReference type="InterPro" id="IPR044136">
    <property type="entry name" value="Lys-tRNA-ligase_II_N"/>
</dbReference>
<keyword evidence="7 13" id="KW-0547">Nucleotide-binding</keyword>
<evidence type="ECO:0000256" key="5">
    <source>
        <dbReference type="ARBA" id="ARBA00022598"/>
    </source>
</evidence>
<evidence type="ECO:0000256" key="9">
    <source>
        <dbReference type="ARBA" id="ARBA00022842"/>
    </source>
</evidence>